<dbReference type="Proteomes" id="UP001341840">
    <property type="component" value="Unassembled WGS sequence"/>
</dbReference>
<accession>A0ABU6Z2C5</accession>
<sequence length="102" mass="11430">MGNLVLMSDELGYKNHKAMHWENEELEFHIYVEHTISKPILAEDLRGYVGVSAGVNVETVNLDDSSNNAYDEGGEDDMFNIPNPRIDSNNEDDIGASRIMTT</sequence>
<reference evidence="2 3" key="1">
    <citation type="journal article" date="2023" name="Plants (Basel)">
        <title>Bridging the Gap: Combining Genomics and Transcriptomics Approaches to Understand Stylosanthes scabra, an Orphan Legume from the Brazilian Caatinga.</title>
        <authorList>
            <person name="Ferreira-Neto J.R.C."/>
            <person name="da Silva M.D."/>
            <person name="Binneck E."/>
            <person name="de Melo N.F."/>
            <person name="da Silva R.H."/>
            <person name="de Melo A.L.T.M."/>
            <person name="Pandolfi V."/>
            <person name="Bustamante F.O."/>
            <person name="Brasileiro-Vidal A.C."/>
            <person name="Benko-Iseppon A.M."/>
        </authorList>
    </citation>
    <scope>NUCLEOTIDE SEQUENCE [LARGE SCALE GENOMIC DNA]</scope>
    <source>
        <tissue evidence="2">Leaves</tissue>
    </source>
</reference>
<gene>
    <name evidence="2" type="ORF">PIB30_000740</name>
</gene>
<organism evidence="2 3">
    <name type="scientific">Stylosanthes scabra</name>
    <dbReference type="NCBI Taxonomy" id="79078"/>
    <lineage>
        <taxon>Eukaryota</taxon>
        <taxon>Viridiplantae</taxon>
        <taxon>Streptophyta</taxon>
        <taxon>Embryophyta</taxon>
        <taxon>Tracheophyta</taxon>
        <taxon>Spermatophyta</taxon>
        <taxon>Magnoliopsida</taxon>
        <taxon>eudicotyledons</taxon>
        <taxon>Gunneridae</taxon>
        <taxon>Pentapetalae</taxon>
        <taxon>rosids</taxon>
        <taxon>fabids</taxon>
        <taxon>Fabales</taxon>
        <taxon>Fabaceae</taxon>
        <taxon>Papilionoideae</taxon>
        <taxon>50 kb inversion clade</taxon>
        <taxon>dalbergioids sensu lato</taxon>
        <taxon>Dalbergieae</taxon>
        <taxon>Pterocarpus clade</taxon>
        <taxon>Stylosanthes</taxon>
    </lineage>
</organism>
<proteinExistence type="predicted"/>
<name>A0ABU6Z2C5_9FABA</name>
<protein>
    <submittedName>
        <fullName evidence="2">Uncharacterized protein</fullName>
    </submittedName>
</protein>
<evidence type="ECO:0000256" key="1">
    <source>
        <dbReference type="SAM" id="MobiDB-lite"/>
    </source>
</evidence>
<evidence type="ECO:0000313" key="2">
    <source>
        <dbReference type="EMBL" id="MED6215735.1"/>
    </source>
</evidence>
<evidence type="ECO:0000313" key="3">
    <source>
        <dbReference type="Proteomes" id="UP001341840"/>
    </source>
</evidence>
<dbReference type="EMBL" id="JASCZI010271862">
    <property type="protein sequence ID" value="MED6215735.1"/>
    <property type="molecule type" value="Genomic_DNA"/>
</dbReference>
<feature type="region of interest" description="Disordered" evidence="1">
    <location>
        <begin position="64"/>
        <end position="102"/>
    </location>
</feature>
<keyword evidence="3" id="KW-1185">Reference proteome</keyword>
<comment type="caution">
    <text evidence="2">The sequence shown here is derived from an EMBL/GenBank/DDBJ whole genome shotgun (WGS) entry which is preliminary data.</text>
</comment>